<evidence type="ECO:0000313" key="5">
    <source>
        <dbReference type="Proteomes" id="UP000242861"/>
    </source>
</evidence>
<dbReference type="EMBL" id="PIYS01000021">
    <property type="protein sequence ID" value="PKF70709.1"/>
    <property type="molecule type" value="Genomic_DNA"/>
</dbReference>
<feature type="region of interest" description="Disordered" evidence="1">
    <location>
        <begin position="103"/>
        <end position="129"/>
    </location>
</feature>
<gene>
    <name evidence="4" type="ORF">CW360_11870</name>
    <name evidence="3" type="ORF">GCM10007363_29880</name>
</gene>
<reference evidence="3" key="5">
    <citation type="submission" date="2024-05" db="EMBL/GenBank/DDBJ databases">
        <authorList>
            <person name="Sun Q."/>
            <person name="Sedlacek I."/>
        </authorList>
    </citation>
    <scope>NUCLEOTIDE SEQUENCE</scope>
    <source>
        <strain evidence="3">CCM 8778</strain>
    </source>
</reference>
<dbReference type="EMBL" id="BMDE01000012">
    <property type="protein sequence ID" value="GGH96989.1"/>
    <property type="molecule type" value="Genomic_DNA"/>
</dbReference>
<reference evidence="3" key="1">
    <citation type="journal article" date="2014" name="Int. J. Syst. Evol. Microbiol.">
        <title>Complete genome of a new Firmicutes species belonging to the dominant human colonic microbiota ('Ruminococcus bicirculans') reveals two chromosomes and a selective capacity to utilize plant glucans.</title>
        <authorList>
            <consortium name="NISC Comparative Sequencing Program"/>
            <person name="Wegmann U."/>
            <person name="Louis P."/>
            <person name="Goesmann A."/>
            <person name="Henrissat B."/>
            <person name="Duncan S.H."/>
            <person name="Flint H.J."/>
        </authorList>
    </citation>
    <scope>NUCLEOTIDE SEQUENCE</scope>
    <source>
        <strain evidence="3">CCM 8778</strain>
    </source>
</reference>
<evidence type="ECO:0000313" key="6">
    <source>
        <dbReference type="Proteomes" id="UP000655550"/>
    </source>
</evidence>
<evidence type="ECO:0000259" key="2">
    <source>
        <dbReference type="Pfam" id="PF09361"/>
    </source>
</evidence>
<comment type="caution">
    <text evidence="4">The sequence shown here is derived from an EMBL/GenBank/DDBJ whole genome shotgun (WGS) entry which is preliminary data.</text>
</comment>
<dbReference type="Pfam" id="PF09361">
    <property type="entry name" value="Phasin_2"/>
    <property type="match status" value="1"/>
</dbReference>
<reference evidence="6" key="4">
    <citation type="journal article" date="2019" name="Int. J. Syst. Evol. Microbiol.">
        <title>The Global Catalogue of Microorganisms (GCM) 10K type strain sequencing project: providing services to taxonomists for standard genome sequencing and annotation.</title>
        <authorList>
            <consortium name="The Broad Institute Genomics Platform"/>
            <consortium name="The Broad Institute Genome Sequencing Center for Infectious Disease"/>
            <person name="Wu L."/>
            <person name="Ma J."/>
        </authorList>
    </citation>
    <scope>NUCLEOTIDE SEQUENCE [LARGE SCALE GENOMIC DNA]</scope>
    <source>
        <strain evidence="6">CCM 8778</strain>
    </source>
</reference>
<reference evidence="4" key="2">
    <citation type="submission" date="2017-12" db="EMBL/GenBank/DDBJ databases">
        <authorList>
            <person name="Hurst M.R.H."/>
        </authorList>
    </citation>
    <scope>NUCLEOTIDE SEQUENCE [LARGE SCALE GENOMIC DNA]</scope>
    <source>
        <strain evidence="4">ZYSR67-Z</strain>
    </source>
</reference>
<reference evidence="5" key="3">
    <citation type="submission" date="2017-12" db="EMBL/GenBank/DDBJ databases">
        <authorList>
            <person name="Yu X.-Y."/>
        </authorList>
    </citation>
    <scope>NUCLEOTIDE SEQUENCE [LARGE SCALE GENOMIC DNA]</scope>
    <source>
        <strain evidence="5">ZYSR67-Z</strain>
    </source>
</reference>
<dbReference type="Proteomes" id="UP000242861">
    <property type="component" value="Unassembled WGS sequence"/>
</dbReference>
<name>A0A2I0CNI4_9PSED</name>
<protein>
    <submittedName>
        <fullName evidence="4">Peptidase</fullName>
    </submittedName>
</protein>
<evidence type="ECO:0000256" key="1">
    <source>
        <dbReference type="SAM" id="MobiDB-lite"/>
    </source>
</evidence>
<accession>A0A2I0CNI4</accession>
<dbReference type="Proteomes" id="UP000655550">
    <property type="component" value="Unassembled WGS sequence"/>
</dbReference>
<keyword evidence="6" id="KW-1185">Reference proteome</keyword>
<evidence type="ECO:0000313" key="3">
    <source>
        <dbReference type="EMBL" id="GGH96989.1"/>
    </source>
</evidence>
<dbReference type="RefSeq" id="WP_093987095.1">
    <property type="nucleotide sequence ID" value="NZ_BMDE01000012.1"/>
</dbReference>
<feature type="domain" description="Phasin" evidence="2">
    <location>
        <begin position="8"/>
        <end position="106"/>
    </location>
</feature>
<organism evidence="4 5">
    <name type="scientific">Pseudomonas fluvialis</name>
    <dbReference type="NCBI Taxonomy" id="1793966"/>
    <lineage>
        <taxon>Bacteria</taxon>
        <taxon>Pseudomonadati</taxon>
        <taxon>Pseudomonadota</taxon>
        <taxon>Gammaproteobacteria</taxon>
        <taxon>Pseudomonadales</taxon>
        <taxon>Pseudomonadaceae</taxon>
        <taxon>Pseudomonas</taxon>
    </lineage>
</organism>
<dbReference type="AlphaFoldDB" id="A0A2I0CNI4"/>
<sequence>MNQDVFGTFTEKSRDLLERSVRLNQGLFEQFSKASKMQLESLQRYATFAMEQSRAAGEALKNNDLAGLAQCQTEAFKSLNEQMASDWQAWQGYVQEVGEQLQAAFQGEEEPAAPSKPRAKPLKSAGSEA</sequence>
<dbReference type="InterPro" id="IPR018968">
    <property type="entry name" value="Phasin"/>
</dbReference>
<evidence type="ECO:0000313" key="4">
    <source>
        <dbReference type="EMBL" id="PKF70709.1"/>
    </source>
</evidence>
<proteinExistence type="predicted"/>